<dbReference type="RefSeq" id="WP_158040103.1">
    <property type="nucleotide sequence ID" value="NZ_JACCFV010000001.1"/>
</dbReference>
<evidence type="ECO:0000256" key="1">
    <source>
        <dbReference type="SAM" id="Phobius"/>
    </source>
</evidence>
<dbReference type="PANTHER" id="PTHR43471">
    <property type="entry name" value="ABC TRANSPORTER PERMEASE"/>
    <property type="match status" value="1"/>
</dbReference>
<proteinExistence type="predicted"/>
<evidence type="ECO:0000313" key="2">
    <source>
        <dbReference type="EMBL" id="KAB1657946.1"/>
    </source>
</evidence>
<name>A0A7J5BUB3_9MICO</name>
<feature type="transmembrane region" description="Helical" evidence="1">
    <location>
        <begin position="115"/>
        <end position="139"/>
    </location>
</feature>
<sequence length="354" mass="37368">MNGLRRIWTVTELELRQRVVSRTFYILLCIFFLTLLATVGLIVTITFTAASRSSDFRGDSGWTYGASVYLVLFLATIITPVLAGGTINADRSAGTLATVQVTAVRTPELLIGKFLAAWISSLAFAVVAIPFLVTGALIAGPGGGAAVVPTLLLLVFELGFLSALGVGFSGLVRSPLFSIMFTYLTASVLTVGTLVGFAAGATLFLQEKETEVRSYAVGAVQNGASVSTCESSIEIMTYPRTDLVYPLLALNPYVMIADVTPVSAHDDEAPSMLGGIKILVRQAQITPEMPDVIDYCTSDYGSDAPTTQEVLDRTVPTWFIGGALHTFLGAGLLALAGLRLRTPAGKLSAGTRVA</sequence>
<protein>
    <submittedName>
        <fullName evidence="2">ABC transporter permease</fullName>
    </submittedName>
</protein>
<evidence type="ECO:0000313" key="3">
    <source>
        <dbReference type="Proteomes" id="UP000467240"/>
    </source>
</evidence>
<feature type="transmembrane region" description="Helical" evidence="1">
    <location>
        <begin position="62"/>
        <end position="83"/>
    </location>
</feature>
<dbReference type="AlphaFoldDB" id="A0A7J5BUB3"/>
<organism evidence="2 3">
    <name type="scientific">Pseudoclavibacter chungangensis</name>
    <dbReference type="NCBI Taxonomy" id="587635"/>
    <lineage>
        <taxon>Bacteria</taxon>
        <taxon>Bacillati</taxon>
        <taxon>Actinomycetota</taxon>
        <taxon>Actinomycetes</taxon>
        <taxon>Micrococcales</taxon>
        <taxon>Microbacteriaceae</taxon>
        <taxon>Pseudoclavibacter</taxon>
    </lineage>
</organism>
<reference evidence="2 3" key="1">
    <citation type="submission" date="2019-09" db="EMBL/GenBank/DDBJ databases">
        <title>Phylogeny of genus Pseudoclavibacter and closely related genus.</title>
        <authorList>
            <person name="Li Y."/>
        </authorList>
    </citation>
    <scope>NUCLEOTIDE SEQUENCE [LARGE SCALE GENOMIC DNA]</scope>
    <source>
        <strain evidence="2 3">DSM 23821</strain>
    </source>
</reference>
<keyword evidence="1" id="KW-0472">Membrane</keyword>
<dbReference type="Proteomes" id="UP000467240">
    <property type="component" value="Unassembled WGS sequence"/>
</dbReference>
<keyword evidence="3" id="KW-1185">Reference proteome</keyword>
<dbReference type="OrthoDB" id="149032at2"/>
<feature type="transmembrane region" description="Helical" evidence="1">
    <location>
        <begin position="24"/>
        <end position="50"/>
    </location>
</feature>
<feature type="transmembrane region" description="Helical" evidence="1">
    <location>
        <begin position="183"/>
        <end position="205"/>
    </location>
</feature>
<keyword evidence="1" id="KW-0812">Transmembrane</keyword>
<comment type="caution">
    <text evidence="2">The sequence shown here is derived from an EMBL/GenBank/DDBJ whole genome shotgun (WGS) entry which is preliminary data.</text>
</comment>
<keyword evidence="1" id="KW-1133">Transmembrane helix</keyword>
<feature type="transmembrane region" description="Helical" evidence="1">
    <location>
        <begin position="151"/>
        <end position="171"/>
    </location>
</feature>
<feature type="transmembrane region" description="Helical" evidence="1">
    <location>
        <begin position="318"/>
        <end position="338"/>
    </location>
</feature>
<dbReference type="EMBL" id="WBJZ01000007">
    <property type="protein sequence ID" value="KAB1657946.1"/>
    <property type="molecule type" value="Genomic_DNA"/>
</dbReference>
<gene>
    <name evidence="2" type="ORF">F8O01_06640</name>
</gene>
<accession>A0A7J5BUB3</accession>